<accession>A0ABN8LFM1</accession>
<proteinExistence type="inferred from homology"/>
<dbReference type="Proteomes" id="UP001159427">
    <property type="component" value="Unassembled WGS sequence"/>
</dbReference>
<dbReference type="EMBL" id="CALNXI010000016">
    <property type="protein sequence ID" value="CAH3014926.1"/>
    <property type="molecule type" value="Genomic_DNA"/>
</dbReference>
<keyword evidence="5 6" id="KW-0472">Membrane</keyword>
<evidence type="ECO:0000256" key="3">
    <source>
        <dbReference type="ARBA" id="ARBA00022692"/>
    </source>
</evidence>
<gene>
    <name evidence="7" type="ORF">PEVE_00008745</name>
</gene>
<comment type="caution">
    <text evidence="7">The sequence shown here is derived from an EMBL/GenBank/DDBJ whole genome shotgun (WGS) entry which is preliminary data.</text>
</comment>
<keyword evidence="3 6" id="KW-0812">Transmembrane</keyword>
<protein>
    <recommendedName>
        <fullName evidence="9">Transmembrane protein 9</fullName>
    </recommendedName>
</protein>
<evidence type="ECO:0000256" key="5">
    <source>
        <dbReference type="ARBA" id="ARBA00023136"/>
    </source>
</evidence>
<dbReference type="InterPro" id="IPR008853">
    <property type="entry name" value="TMEM9/TMEM9B"/>
</dbReference>
<dbReference type="Pfam" id="PF05434">
    <property type="entry name" value="Tmemb_9"/>
    <property type="match status" value="1"/>
</dbReference>
<evidence type="ECO:0000256" key="1">
    <source>
        <dbReference type="ARBA" id="ARBA00004370"/>
    </source>
</evidence>
<dbReference type="PANTHER" id="PTHR13064">
    <property type="entry name" value="TRANSMEMBRANE PROTEIN 9 FAMILY MEMBER"/>
    <property type="match status" value="1"/>
</dbReference>
<evidence type="ECO:0000256" key="2">
    <source>
        <dbReference type="ARBA" id="ARBA00007264"/>
    </source>
</evidence>
<evidence type="ECO:0000313" key="7">
    <source>
        <dbReference type="EMBL" id="CAH3014926.1"/>
    </source>
</evidence>
<name>A0ABN8LFM1_9CNID</name>
<comment type="similarity">
    <text evidence="2">Belongs to the TMEM9 family.</text>
</comment>
<sequence>MLDMLLQGQYDDVRCKCVCPKENNKTTRIPNVFVQTVEAKDCNCEHIVQREEQFCLRCQCMYEARNTTLIKVVIIFILVALGILCIYLLYLFIDSKRRPVELSVTADEVQERLRATRLRGGSIRKFDEKMAKWKKTVAEQRRNIYDTRTMLS</sequence>
<evidence type="ECO:0008006" key="9">
    <source>
        <dbReference type="Google" id="ProtNLM"/>
    </source>
</evidence>
<keyword evidence="8" id="KW-1185">Reference proteome</keyword>
<evidence type="ECO:0000256" key="6">
    <source>
        <dbReference type="SAM" id="Phobius"/>
    </source>
</evidence>
<organism evidence="7 8">
    <name type="scientific">Porites evermanni</name>
    <dbReference type="NCBI Taxonomy" id="104178"/>
    <lineage>
        <taxon>Eukaryota</taxon>
        <taxon>Metazoa</taxon>
        <taxon>Cnidaria</taxon>
        <taxon>Anthozoa</taxon>
        <taxon>Hexacorallia</taxon>
        <taxon>Scleractinia</taxon>
        <taxon>Fungiina</taxon>
        <taxon>Poritidae</taxon>
        <taxon>Porites</taxon>
    </lineage>
</organism>
<reference evidence="7 8" key="1">
    <citation type="submission" date="2022-05" db="EMBL/GenBank/DDBJ databases">
        <authorList>
            <consortium name="Genoscope - CEA"/>
            <person name="William W."/>
        </authorList>
    </citation>
    <scope>NUCLEOTIDE SEQUENCE [LARGE SCALE GENOMIC DNA]</scope>
</reference>
<comment type="subcellular location">
    <subcellularLocation>
        <location evidence="1">Membrane</location>
    </subcellularLocation>
</comment>
<keyword evidence="4 6" id="KW-1133">Transmembrane helix</keyword>
<evidence type="ECO:0000313" key="8">
    <source>
        <dbReference type="Proteomes" id="UP001159427"/>
    </source>
</evidence>
<dbReference type="PANTHER" id="PTHR13064:SF6">
    <property type="entry name" value="TRANSMEMBRANE PROTEIN 9"/>
    <property type="match status" value="1"/>
</dbReference>
<evidence type="ECO:0000256" key="4">
    <source>
        <dbReference type="ARBA" id="ARBA00022989"/>
    </source>
</evidence>
<feature type="transmembrane region" description="Helical" evidence="6">
    <location>
        <begin position="72"/>
        <end position="93"/>
    </location>
</feature>